<dbReference type="PANTHER" id="PTHR11229">
    <property type="entry name" value="50S RIBOSOMAL PROTEIN L3"/>
    <property type="match status" value="1"/>
</dbReference>
<dbReference type="Pfam" id="PF00297">
    <property type="entry name" value="Ribosomal_L3"/>
    <property type="match status" value="1"/>
</dbReference>
<dbReference type="GO" id="GO:0019843">
    <property type="term" value="F:rRNA binding"/>
    <property type="evidence" value="ECO:0007669"/>
    <property type="project" value="UniProtKB-KW"/>
</dbReference>
<dbReference type="InterPro" id="IPR019927">
    <property type="entry name" value="Ribosomal_uL3_bac/org-type"/>
</dbReference>
<dbReference type="GO" id="GO:1990904">
    <property type="term" value="C:ribonucleoprotein complex"/>
    <property type="evidence" value="ECO:0007669"/>
    <property type="project" value="UniProtKB-KW"/>
</dbReference>
<evidence type="ECO:0000256" key="5">
    <source>
        <dbReference type="ARBA" id="ARBA00023274"/>
    </source>
</evidence>
<feature type="region of interest" description="Disordered" evidence="8">
    <location>
        <begin position="112"/>
        <end position="141"/>
    </location>
</feature>
<dbReference type="GO" id="GO:0006412">
    <property type="term" value="P:translation"/>
    <property type="evidence" value="ECO:0007669"/>
    <property type="project" value="InterPro"/>
</dbReference>
<dbReference type="SUPFAM" id="SSF50447">
    <property type="entry name" value="Translation proteins"/>
    <property type="match status" value="1"/>
</dbReference>
<comment type="similarity">
    <text evidence="1">Belongs to the universal ribosomal protein uL3 family.</text>
</comment>
<reference evidence="10" key="1">
    <citation type="submission" date="2017-09" db="EMBL/GenBank/DDBJ databases">
        <title>Depth-based differentiation of microbial function through sediment-hosted aquifers and enrichment of novel symbionts in the deep terrestrial subsurface.</title>
        <authorList>
            <person name="Probst A.J."/>
            <person name="Ladd B."/>
            <person name="Jarett J.K."/>
            <person name="Geller-Mcgrath D.E."/>
            <person name="Sieber C.M.K."/>
            <person name="Emerson J.B."/>
            <person name="Anantharaman K."/>
            <person name="Thomas B.C."/>
            <person name="Malmstrom R."/>
            <person name="Stieglmeier M."/>
            <person name="Klingl A."/>
            <person name="Woyke T."/>
            <person name="Ryan C.M."/>
            <person name="Banfield J.F."/>
        </authorList>
    </citation>
    <scope>NUCLEOTIDE SEQUENCE [LARGE SCALE GENOMIC DNA]</scope>
</reference>
<dbReference type="EMBL" id="PEWA01000023">
    <property type="protein sequence ID" value="PIU73492.1"/>
    <property type="molecule type" value="Genomic_DNA"/>
</dbReference>
<dbReference type="Proteomes" id="UP000231407">
    <property type="component" value="Unassembled WGS sequence"/>
</dbReference>
<keyword evidence="2" id="KW-0699">rRNA-binding</keyword>
<comment type="caution">
    <text evidence="9">The sequence shown here is derived from an EMBL/GenBank/DDBJ whole genome shotgun (WGS) entry which is preliminary data.</text>
</comment>
<keyword evidence="4 9" id="KW-0689">Ribosomal protein</keyword>
<dbReference type="Gene3D" id="2.40.30.10">
    <property type="entry name" value="Translation factors"/>
    <property type="match status" value="2"/>
</dbReference>
<dbReference type="FunFam" id="2.40.30.10:FF:000004">
    <property type="entry name" value="50S ribosomal protein L3"/>
    <property type="match status" value="1"/>
</dbReference>
<accession>A0A2M7AS96</accession>
<dbReference type="GO" id="GO:0005840">
    <property type="term" value="C:ribosome"/>
    <property type="evidence" value="ECO:0007669"/>
    <property type="project" value="UniProtKB-KW"/>
</dbReference>
<evidence type="ECO:0000256" key="7">
    <source>
        <dbReference type="ARBA" id="ARBA00035457"/>
    </source>
</evidence>
<sequence length="184" mass="19490">MLRGFIAKKKAMTSVYDSAGKRIGVTTLLAKPVKVTAIKTVAKDGYQAVQVAFSVKSHQEFLPVSKTLPEINSDLSIDSVFSPGDVISATAKSKGRGFAGVIKRWGFHRQPVTGGQSDRVRAPGSIGAQTPGKVVKGKKMPGHYGNATKTISGLKVISINKESSLIYVSGSVPGAFNSWVTLKK</sequence>
<organism evidence="9 10">
    <name type="scientific">Candidatus Shapirobacteria bacterium CG06_land_8_20_14_3_00_40_12</name>
    <dbReference type="NCBI Taxonomy" id="1974881"/>
    <lineage>
        <taxon>Bacteria</taxon>
        <taxon>Candidatus Shapironibacteriota</taxon>
    </lineage>
</organism>
<evidence type="ECO:0000313" key="9">
    <source>
        <dbReference type="EMBL" id="PIU73492.1"/>
    </source>
</evidence>
<evidence type="ECO:0000313" key="10">
    <source>
        <dbReference type="Proteomes" id="UP000231407"/>
    </source>
</evidence>
<evidence type="ECO:0000256" key="3">
    <source>
        <dbReference type="ARBA" id="ARBA00022884"/>
    </source>
</evidence>
<dbReference type="InterPro" id="IPR000597">
    <property type="entry name" value="Ribosomal_uL3"/>
</dbReference>
<name>A0A2M7AS96_9BACT</name>
<proteinExistence type="inferred from homology"/>
<evidence type="ECO:0000256" key="2">
    <source>
        <dbReference type="ARBA" id="ARBA00022730"/>
    </source>
</evidence>
<keyword evidence="5" id="KW-0687">Ribonucleoprotein</keyword>
<dbReference type="AlphaFoldDB" id="A0A2M7AS96"/>
<gene>
    <name evidence="9" type="primary">rplC</name>
    <name evidence="9" type="ORF">COS78_01810</name>
</gene>
<dbReference type="InterPro" id="IPR009000">
    <property type="entry name" value="Transl_B-barrel_sf"/>
</dbReference>
<evidence type="ECO:0000256" key="8">
    <source>
        <dbReference type="SAM" id="MobiDB-lite"/>
    </source>
</evidence>
<keyword evidence="3" id="KW-0694">RNA-binding</keyword>
<protein>
    <recommendedName>
        <fullName evidence="6">Large ribosomal subunit protein uL3</fullName>
    </recommendedName>
    <alternativeName>
        <fullName evidence="7">50S ribosomal protein L3</fullName>
    </alternativeName>
</protein>
<evidence type="ECO:0000256" key="6">
    <source>
        <dbReference type="ARBA" id="ARBA00035243"/>
    </source>
</evidence>
<evidence type="ECO:0000256" key="4">
    <source>
        <dbReference type="ARBA" id="ARBA00022980"/>
    </source>
</evidence>
<evidence type="ECO:0000256" key="1">
    <source>
        <dbReference type="ARBA" id="ARBA00006540"/>
    </source>
</evidence>
<dbReference type="GO" id="GO:0003735">
    <property type="term" value="F:structural constituent of ribosome"/>
    <property type="evidence" value="ECO:0007669"/>
    <property type="project" value="InterPro"/>
</dbReference>
<dbReference type="PANTHER" id="PTHR11229:SF16">
    <property type="entry name" value="LARGE RIBOSOMAL SUBUNIT PROTEIN UL3C"/>
    <property type="match status" value="1"/>
</dbReference>